<evidence type="ECO:0000313" key="3">
    <source>
        <dbReference type="Proteomes" id="UP001142374"/>
    </source>
</evidence>
<dbReference type="Proteomes" id="UP001142374">
    <property type="component" value="Unassembled WGS sequence"/>
</dbReference>
<organism evidence="2 3">
    <name type="scientific">Streptomyces telluris</name>
    <dbReference type="NCBI Taxonomy" id="2720021"/>
    <lineage>
        <taxon>Bacteria</taxon>
        <taxon>Bacillati</taxon>
        <taxon>Actinomycetota</taxon>
        <taxon>Actinomycetes</taxon>
        <taxon>Kitasatosporales</taxon>
        <taxon>Streptomycetaceae</taxon>
        <taxon>Streptomyces</taxon>
    </lineage>
</organism>
<dbReference type="EMBL" id="JANIID010000001">
    <property type="protein sequence ID" value="MCQ8768299.1"/>
    <property type="molecule type" value="Genomic_DNA"/>
</dbReference>
<accession>A0A9X2RKA8</accession>
<comment type="caution">
    <text evidence="2">The sequence shown here is derived from an EMBL/GenBank/DDBJ whole genome shotgun (WGS) entry which is preliminary data.</text>
</comment>
<evidence type="ECO:0000313" key="2">
    <source>
        <dbReference type="EMBL" id="MCQ8768299.1"/>
    </source>
</evidence>
<keyword evidence="3" id="KW-1185">Reference proteome</keyword>
<gene>
    <name evidence="2" type="ORF">NQU55_00660</name>
</gene>
<keyword evidence="1" id="KW-0472">Membrane</keyword>
<dbReference type="AlphaFoldDB" id="A0A9X2RKA8"/>
<feature type="transmembrane region" description="Helical" evidence="1">
    <location>
        <begin position="104"/>
        <end position="123"/>
    </location>
</feature>
<keyword evidence="1" id="KW-0812">Transmembrane</keyword>
<evidence type="ECO:0000256" key="1">
    <source>
        <dbReference type="SAM" id="Phobius"/>
    </source>
</evidence>
<reference evidence="2" key="1">
    <citation type="submission" date="2022-06" db="EMBL/GenBank/DDBJ databases">
        <title>WGS of actinobacteria.</title>
        <authorList>
            <person name="Thawai C."/>
        </authorList>
    </citation>
    <scope>NUCLEOTIDE SEQUENCE</scope>
    <source>
        <strain evidence="2">AA8</strain>
    </source>
</reference>
<keyword evidence="1" id="KW-1133">Transmembrane helix</keyword>
<sequence>MKQEIRRSAVTALVALGAGALSLYIAVAGDGDGLTVTAASRFASGYVPYAVIVTLVAATAPTALHAVVRAAASQLIMVWGYYTWGPMVTFASTPTMAAHYAEKWTGVALTAVPVAALAAYAAGRALRSLLTPRPVSPALQSSRPAPDA</sequence>
<protein>
    <submittedName>
        <fullName evidence="2">Uncharacterized protein</fullName>
    </submittedName>
</protein>
<proteinExistence type="predicted"/>
<dbReference type="RefSeq" id="WP_168095025.1">
    <property type="nucleotide sequence ID" value="NZ_JAATER010000341.1"/>
</dbReference>
<name>A0A9X2RKA8_9ACTN</name>
<feature type="transmembrane region" description="Helical" evidence="1">
    <location>
        <begin position="38"/>
        <end position="59"/>
    </location>
</feature>